<dbReference type="EMBL" id="QSUL01000036">
    <property type="protein sequence ID" value="RGN29607.1"/>
    <property type="molecule type" value="Genomic_DNA"/>
</dbReference>
<gene>
    <name evidence="2" type="ORF">DXB65_23955</name>
</gene>
<reference evidence="2 3" key="1">
    <citation type="submission" date="2018-08" db="EMBL/GenBank/DDBJ databases">
        <title>A genome reference for cultivated species of the human gut microbiota.</title>
        <authorList>
            <person name="Zou Y."/>
            <person name="Xue W."/>
            <person name="Luo G."/>
        </authorList>
    </citation>
    <scope>NUCLEOTIDE SEQUENCE [LARGE SCALE GENOMIC DNA]</scope>
    <source>
        <strain evidence="2 3">OM05-15BH</strain>
    </source>
</reference>
<accession>A0A3E5AW93</accession>
<dbReference type="Pfam" id="PF08800">
    <property type="entry name" value="BT4734-like_N"/>
    <property type="match status" value="1"/>
</dbReference>
<sequence length="187" mass="21468">MKRFSFFLAPVSNVVPHKTVGIEQIYNVIRGDYYRVATEELRRLIQEERVTQRDVQRFKSRNFDYATFSGEFSRRREDALLAHSGLLCLDFDHISQWQGGGHLQGVYGLRYALAHDASVDTALLFRSPGGDGLKWVVPIDLGQGTHADWFEVLSYYVSRNYGVEPDPSGRDIARACYLPWDPDVLMY</sequence>
<name>A0A3E5AW93_9BACE</name>
<protein>
    <submittedName>
        <fullName evidence="2">Virulence protein E</fullName>
    </submittedName>
</protein>
<dbReference type="AlphaFoldDB" id="A0A3E5AW93"/>
<organism evidence="2 3">
    <name type="scientific">Bacteroides oleiciplenus</name>
    <dbReference type="NCBI Taxonomy" id="626931"/>
    <lineage>
        <taxon>Bacteria</taxon>
        <taxon>Pseudomonadati</taxon>
        <taxon>Bacteroidota</taxon>
        <taxon>Bacteroidia</taxon>
        <taxon>Bacteroidales</taxon>
        <taxon>Bacteroidaceae</taxon>
        <taxon>Bacteroides</taxon>
    </lineage>
</organism>
<dbReference type="RefSeq" id="WP_117725807.1">
    <property type="nucleotide sequence ID" value="NZ_QSUL01000036.1"/>
</dbReference>
<dbReference type="Proteomes" id="UP000260983">
    <property type="component" value="Unassembled WGS sequence"/>
</dbReference>
<feature type="domain" description="BT4734-like N-terminal" evidence="1">
    <location>
        <begin position="64"/>
        <end position="185"/>
    </location>
</feature>
<evidence type="ECO:0000259" key="1">
    <source>
        <dbReference type="Pfam" id="PF08800"/>
    </source>
</evidence>
<comment type="caution">
    <text evidence="2">The sequence shown here is derived from an EMBL/GenBank/DDBJ whole genome shotgun (WGS) entry which is preliminary data.</text>
</comment>
<proteinExistence type="predicted"/>
<evidence type="ECO:0000313" key="3">
    <source>
        <dbReference type="Proteomes" id="UP000260983"/>
    </source>
</evidence>
<dbReference type="InterPro" id="IPR014907">
    <property type="entry name" value="BT4734-like_N"/>
</dbReference>
<evidence type="ECO:0000313" key="2">
    <source>
        <dbReference type="EMBL" id="RGN29607.1"/>
    </source>
</evidence>